<dbReference type="OrthoDB" id="2340858at2759"/>
<comment type="caution">
    <text evidence="1">The sequence shown here is derived from an EMBL/GenBank/DDBJ whole genome shotgun (WGS) entry which is preliminary data.</text>
</comment>
<sequence>MSDVPSDIVSSVLRTLRQIDHKISGLTDRHWAYTMHDSFWGKTDLLRRDYWDLPLNRLDTTEGRLFTLGYYRALEDRIEFIRKSRDGTEGGVVILGNPGGGKSTYLDFAYVRKLCAGEPIIYYFSGGVAIHWNDECFVTAIEKLPNAFFAAEVFKDVVALIESAKLQDPPNALVDRELVIFPVQAASPRQERYHWTKQRSAVQIVIDPPSDEDLHTIFIHHRSLVQCTTQEISVAVAKWGRNIRTIRKVLRNGDAAQERRFRRDLASLTDEELNTLSRNPSSSPLCYTHSIVTTKADGEFPAPDDVCYTESDTMLHFVTSQYICRAFLQTVVLKKVQLEQFYFLLNCATNLGSTKGIVFENLAHQIVLNKKDLVMYRLFVKDGCLVKTGSPINASFFGTHPPNVSLYSFNTATTETRKPLVYNIPTESNNPTFDSYTIVPEDVSEDGAHGTAFQMTVGRDHSLKTKGLKVLMARFGPLQNGRKHDFVFVVPYGSEPKLPASTKAWANKFDFYILEIKSDQVTEDFLGYTDVDRPCDGDPELPPDTMQDVIEMEVDAE</sequence>
<dbReference type="HOGENOM" id="CLU_043831_0_0_1"/>
<accession>V2WN71</accession>
<dbReference type="Proteomes" id="UP000017559">
    <property type="component" value="Unassembled WGS sequence"/>
</dbReference>
<name>V2WN71_MONRO</name>
<protein>
    <submittedName>
        <fullName evidence="1">Uncharacterized protein</fullName>
    </submittedName>
</protein>
<dbReference type="InterPro" id="IPR027417">
    <property type="entry name" value="P-loop_NTPase"/>
</dbReference>
<dbReference type="KEGG" id="mrr:Moror_11737"/>
<organism evidence="1 2">
    <name type="scientific">Moniliophthora roreri (strain MCA 2997)</name>
    <name type="common">Cocoa frosty pod rot fungus</name>
    <name type="synonym">Crinipellis roreri</name>
    <dbReference type="NCBI Taxonomy" id="1381753"/>
    <lineage>
        <taxon>Eukaryota</taxon>
        <taxon>Fungi</taxon>
        <taxon>Dikarya</taxon>
        <taxon>Basidiomycota</taxon>
        <taxon>Agaricomycotina</taxon>
        <taxon>Agaricomycetes</taxon>
        <taxon>Agaricomycetidae</taxon>
        <taxon>Agaricales</taxon>
        <taxon>Marasmiineae</taxon>
        <taxon>Marasmiaceae</taxon>
        <taxon>Moniliophthora</taxon>
    </lineage>
</organism>
<dbReference type="EMBL" id="AWSO01001712">
    <property type="protein sequence ID" value="ESK83022.1"/>
    <property type="molecule type" value="Genomic_DNA"/>
</dbReference>
<reference evidence="1 2" key="1">
    <citation type="journal article" date="2014" name="BMC Genomics">
        <title>Genome and secretome analysis of the hemibiotrophic fungal pathogen, Moniliophthora roreri, which causes frosty pod rot disease of cacao: mechanisms of the biotrophic and necrotrophic phases.</title>
        <authorList>
            <person name="Meinhardt L.W."/>
            <person name="Costa G.G.L."/>
            <person name="Thomazella D.P.T."/>
            <person name="Teixeira P.J.P.L."/>
            <person name="Carazzolle M.F."/>
            <person name="Schuster S.C."/>
            <person name="Carlson J.E."/>
            <person name="Guiltinan M.J."/>
            <person name="Mieczkowski P."/>
            <person name="Farmer A."/>
            <person name="Ramaraj T."/>
            <person name="Crozier J."/>
            <person name="Davis R.E."/>
            <person name="Shao J."/>
            <person name="Melnick R.L."/>
            <person name="Pereira G.A.G."/>
            <person name="Bailey B.A."/>
        </authorList>
    </citation>
    <scope>NUCLEOTIDE SEQUENCE [LARGE SCALE GENOMIC DNA]</scope>
    <source>
        <strain evidence="1 2">MCA 2997</strain>
    </source>
</reference>
<keyword evidence="2" id="KW-1185">Reference proteome</keyword>
<evidence type="ECO:0000313" key="1">
    <source>
        <dbReference type="EMBL" id="ESK83022.1"/>
    </source>
</evidence>
<evidence type="ECO:0000313" key="2">
    <source>
        <dbReference type="Proteomes" id="UP000017559"/>
    </source>
</evidence>
<dbReference type="AlphaFoldDB" id="V2WN71"/>
<proteinExistence type="predicted"/>
<gene>
    <name evidence="1" type="ORF">Moror_11737</name>
</gene>
<dbReference type="SUPFAM" id="SSF52540">
    <property type="entry name" value="P-loop containing nucleoside triphosphate hydrolases"/>
    <property type="match status" value="1"/>
</dbReference>